<comment type="caution">
    <text evidence="2">The sequence shown here is derived from an EMBL/GenBank/DDBJ whole genome shotgun (WGS) entry which is preliminary data.</text>
</comment>
<evidence type="ECO:0000256" key="1">
    <source>
        <dbReference type="SAM" id="MobiDB-lite"/>
    </source>
</evidence>
<evidence type="ECO:0000313" key="3">
    <source>
        <dbReference type="Proteomes" id="UP000703269"/>
    </source>
</evidence>
<protein>
    <submittedName>
        <fullName evidence="2">Uncharacterized protein</fullName>
    </submittedName>
</protein>
<gene>
    <name evidence="2" type="ORF">PsYK624_151810</name>
</gene>
<name>A0A9P3GNB5_9APHY</name>
<feature type="region of interest" description="Disordered" evidence="1">
    <location>
        <begin position="154"/>
        <end position="175"/>
    </location>
</feature>
<proteinExistence type="predicted"/>
<keyword evidence="3" id="KW-1185">Reference proteome</keyword>
<dbReference type="Proteomes" id="UP000703269">
    <property type="component" value="Unassembled WGS sequence"/>
</dbReference>
<reference evidence="2 3" key="1">
    <citation type="submission" date="2021-08" db="EMBL/GenBank/DDBJ databases">
        <title>Draft Genome Sequence of Phanerochaete sordida strain YK-624.</title>
        <authorList>
            <person name="Mori T."/>
            <person name="Dohra H."/>
            <person name="Suzuki T."/>
            <person name="Kawagishi H."/>
            <person name="Hirai H."/>
        </authorList>
    </citation>
    <scope>NUCLEOTIDE SEQUENCE [LARGE SCALE GENOMIC DNA]</scope>
    <source>
        <strain evidence="2 3">YK-624</strain>
    </source>
</reference>
<organism evidence="2 3">
    <name type="scientific">Phanerochaete sordida</name>
    <dbReference type="NCBI Taxonomy" id="48140"/>
    <lineage>
        <taxon>Eukaryota</taxon>
        <taxon>Fungi</taxon>
        <taxon>Dikarya</taxon>
        <taxon>Basidiomycota</taxon>
        <taxon>Agaricomycotina</taxon>
        <taxon>Agaricomycetes</taxon>
        <taxon>Polyporales</taxon>
        <taxon>Phanerochaetaceae</taxon>
        <taxon>Phanerochaete</taxon>
    </lineage>
</organism>
<evidence type="ECO:0000313" key="2">
    <source>
        <dbReference type="EMBL" id="GJE98943.1"/>
    </source>
</evidence>
<sequence length="278" mass="30355">MPCATAWDQESAADWLSSRCHRRCSARAGPSEREGDLAAPTAKATKSAAKYSVASLCGLLSARPPQRLLIRGAPCRRHWGERQSTCGNRTLGASGARPARSLWRRPATCRWHGDRGGARRKRNSAVRQAVLSRALPAWREDSVVTWRSTVRSGAALDAASPSKADEARRRGRPRRYATRRAVYNRLRLRAGGSLEHTRARRVAESTPREWYERCGSSPPGSSVANRVTLGGRPRRTLPRSPCAKGIKDGRRGTASLAPSRPHECLLSPPTPLSAVTAT</sequence>
<feature type="compositionally biased region" description="Basic and acidic residues" evidence="1">
    <location>
        <begin position="197"/>
        <end position="212"/>
    </location>
</feature>
<feature type="region of interest" description="Disordered" evidence="1">
    <location>
        <begin position="197"/>
        <end position="278"/>
    </location>
</feature>
<dbReference type="EMBL" id="BPQB01000097">
    <property type="protein sequence ID" value="GJE98943.1"/>
    <property type="molecule type" value="Genomic_DNA"/>
</dbReference>
<accession>A0A9P3GNB5</accession>
<dbReference type="AlphaFoldDB" id="A0A9P3GNB5"/>